<protein>
    <submittedName>
        <fullName evidence="3">FHA domain-containing protein</fullName>
    </submittedName>
</protein>
<dbReference type="InterPro" id="IPR050923">
    <property type="entry name" value="Cell_Proc_Reg/RNA_Proc"/>
</dbReference>
<keyword evidence="1" id="KW-0597">Phosphoprotein</keyword>
<dbReference type="AlphaFoldDB" id="A0AAC9LBP3"/>
<dbReference type="PANTHER" id="PTHR23308">
    <property type="entry name" value="NUCLEAR INHIBITOR OF PROTEIN PHOSPHATASE-1"/>
    <property type="match status" value="1"/>
</dbReference>
<evidence type="ECO:0000313" key="4">
    <source>
        <dbReference type="Proteomes" id="UP000185511"/>
    </source>
</evidence>
<name>A0AAC9LBP3_9PSEU</name>
<dbReference type="RefSeq" id="WP_075740286.1">
    <property type="nucleotide sequence ID" value="NZ_CP016076.1"/>
</dbReference>
<dbReference type="Pfam" id="PF00498">
    <property type="entry name" value="FHA"/>
    <property type="match status" value="1"/>
</dbReference>
<dbReference type="KEGG" id="acad:UA74_11680"/>
<organism evidence="3 4">
    <name type="scientific">Actinoalloteichus fjordicus</name>
    <dbReference type="NCBI Taxonomy" id="1612552"/>
    <lineage>
        <taxon>Bacteria</taxon>
        <taxon>Bacillati</taxon>
        <taxon>Actinomycetota</taxon>
        <taxon>Actinomycetes</taxon>
        <taxon>Pseudonocardiales</taxon>
        <taxon>Pseudonocardiaceae</taxon>
        <taxon>Actinoalloteichus</taxon>
    </lineage>
</organism>
<gene>
    <name evidence="3" type="ORF">UA74_11680</name>
</gene>
<dbReference type="InterPro" id="IPR000253">
    <property type="entry name" value="FHA_dom"/>
</dbReference>
<keyword evidence="4" id="KW-1185">Reference proteome</keyword>
<proteinExistence type="predicted"/>
<feature type="domain" description="FHA" evidence="2">
    <location>
        <begin position="154"/>
        <end position="210"/>
    </location>
</feature>
<evidence type="ECO:0000256" key="1">
    <source>
        <dbReference type="ARBA" id="ARBA00022553"/>
    </source>
</evidence>
<dbReference type="CDD" id="cd00060">
    <property type="entry name" value="FHA"/>
    <property type="match status" value="1"/>
</dbReference>
<evidence type="ECO:0000313" key="3">
    <source>
        <dbReference type="EMBL" id="APU14396.1"/>
    </source>
</evidence>
<sequence length="241" mass="25480">MPTCAAGHVTSAQDYCEVCGRELASAPPSDGGTPWWRGIDVEPARAASAGRPERPSTVGEPVAVAAEQPAAERGRCLECDTPRSGRFCEECGSDSFVGAPAAPDRRAVVSWHALVTVDRDQFEAVVARDGPDAGTLVLPGAREPRRVALTAAEIHLGRRSRSAAIQPDIDLSDDPGVSQRHARLTRVDADHWELVDLGSTNGTALDDGRVLAPHTPTLLGDGARILLGAWTAVELRSETAR</sequence>
<dbReference type="SUPFAM" id="SSF49879">
    <property type="entry name" value="SMAD/FHA domain"/>
    <property type="match status" value="1"/>
</dbReference>
<dbReference type="InterPro" id="IPR008984">
    <property type="entry name" value="SMAD_FHA_dom_sf"/>
</dbReference>
<dbReference type="Proteomes" id="UP000185511">
    <property type="component" value="Chromosome"/>
</dbReference>
<accession>A0AAC9LBP3</accession>
<reference evidence="4" key="1">
    <citation type="submission" date="2016-06" db="EMBL/GenBank/DDBJ databases">
        <title>Complete genome sequence of Actinoalloteichus fjordicus DSM 46855 (=ADI127-17), type strain of the new species Actinoalloteichus fjordicus.</title>
        <authorList>
            <person name="Ruckert C."/>
            <person name="Nouioui I."/>
            <person name="Willmese J."/>
            <person name="van Wezel G."/>
            <person name="Klenk H.-P."/>
            <person name="Kalinowski J."/>
            <person name="Zotchev S.B."/>
        </authorList>
    </citation>
    <scope>NUCLEOTIDE SEQUENCE [LARGE SCALE GENOMIC DNA]</scope>
    <source>
        <strain evidence="4">ADI127-7</strain>
    </source>
</reference>
<dbReference type="Gene3D" id="2.60.200.20">
    <property type="match status" value="1"/>
</dbReference>
<dbReference type="SMART" id="SM00240">
    <property type="entry name" value="FHA"/>
    <property type="match status" value="1"/>
</dbReference>
<dbReference type="PROSITE" id="PS50006">
    <property type="entry name" value="FHA_DOMAIN"/>
    <property type="match status" value="1"/>
</dbReference>
<dbReference type="EMBL" id="CP016076">
    <property type="protein sequence ID" value="APU14396.1"/>
    <property type="molecule type" value="Genomic_DNA"/>
</dbReference>
<evidence type="ECO:0000259" key="2">
    <source>
        <dbReference type="PROSITE" id="PS50006"/>
    </source>
</evidence>